<dbReference type="PANTHER" id="PTHR36837">
    <property type="entry name" value="POLY(3-HYDROXYALKANOATE) POLYMERASE SUBUNIT PHAC"/>
    <property type="match status" value="1"/>
</dbReference>
<dbReference type="SUPFAM" id="SSF53474">
    <property type="entry name" value="alpha/beta-Hydrolases"/>
    <property type="match status" value="1"/>
</dbReference>
<keyword evidence="2" id="KW-0378">Hydrolase</keyword>
<keyword evidence="3" id="KW-1185">Reference proteome</keyword>
<evidence type="ECO:0000313" key="3">
    <source>
        <dbReference type="Proteomes" id="UP001501035"/>
    </source>
</evidence>
<proteinExistence type="predicted"/>
<gene>
    <name evidence="2" type="ORF">GCM10010528_05950</name>
</gene>
<dbReference type="RefSeq" id="WP_290704270.1">
    <property type="nucleotide sequence ID" value="NZ_BAAAVS010000011.1"/>
</dbReference>
<evidence type="ECO:0000259" key="1">
    <source>
        <dbReference type="Pfam" id="PF00561"/>
    </source>
</evidence>
<sequence length="366" mass="39768">MVDLSAAGRGLRNLWALSLGGGIAPRHRTDSIAIATGDHRTVRRYADDDQVRAAREAGRMPVLLVPPIAAPASCYDLSADHSVVAHLRDSGRVPYVLDFGAISYADRAMGFGDFITDIIPEAIGRVLDDYRAPQVDLYGWSLGGTLSLLTTAAQPVQTRRVRSVVTVATPLDYNQLPGYPLARALTKPTGGMAPTVLLRLLGGVPAPLVQVAYRATSWDREAKKPWFIATHLGETETLRRMETIDRFQRDFPGYPGRLVEQMWECFIYRDELVGGVLDFDGHTVDLADIDVPVQLFGSHRDALCTWGAARHGVDLLSRSPHLQFTTVESSHLGLLAGPDAAIHTWPAIDDFLAGVDTLVTGAVAPT</sequence>
<dbReference type="PANTHER" id="PTHR36837:SF4">
    <property type="entry name" value="BLR0908 PROTEIN"/>
    <property type="match status" value="1"/>
</dbReference>
<dbReference type="InterPro" id="IPR051321">
    <property type="entry name" value="PHA/PHB_synthase"/>
</dbReference>
<comment type="caution">
    <text evidence="2">The sequence shown here is derived from an EMBL/GenBank/DDBJ whole genome shotgun (WGS) entry which is preliminary data.</text>
</comment>
<reference evidence="3" key="1">
    <citation type="journal article" date="2019" name="Int. J. Syst. Evol. Microbiol.">
        <title>The Global Catalogue of Microorganisms (GCM) 10K type strain sequencing project: providing services to taxonomists for standard genome sequencing and annotation.</title>
        <authorList>
            <consortium name="The Broad Institute Genomics Platform"/>
            <consortium name="The Broad Institute Genome Sequencing Center for Infectious Disease"/>
            <person name="Wu L."/>
            <person name="Ma J."/>
        </authorList>
    </citation>
    <scope>NUCLEOTIDE SEQUENCE [LARGE SCALE GENOMIC DNA]</scope>
    <source>
        <strain evidence="3">JCM 14234</strain>
    </source>
</reference>
<accession>A0ABP6KYT5</accession>
<name>A0ABP6KYT5_9ACTN</name>
<dbReference type="EMBL" id="BAAAVS010000011">
    <property type="protein sequence ID" value="GAA3027061.1"/>
    <property type="molecule type" value="Genomic_DNA"/>
</dbReference>
<evidence type="ECO:0000313" key="2">
    <source>
        <dbReference type="EMBL" id="GAA3027061.1"/>
    </source>
</evidence>
<protein>
    <submittedName>
        <fullName evidence="2">Alpha/beta fold hydrolase</fullName>
    </submittedName>
</protein>
<feature type="domain" description="AB hydrolase-1" evidence="1">
    <location>
        <begin position="80"/>
        <end position="175"/>
    </location>
</feature>
<dbReference type="InterPro" id="IPR029058">
    <property type="entry name" value="AB_hydrolase_fold"/>
</dbReference>
<dbReference type="Gene3D" id="3.40.50.1820">
    <property type="entry name" value="alpha/beta hydrolase"/>
    <property type="match status" value="1"/>
</dbReference>
<dbReference type="Proteomes" id="UP001501035">
    <property type="component" value="Unassembled WGS sequence"/>
</dbReference>
<organism evidence="2 3">
    <name type="scientific">Gordonia defluvii</name>
    <dbReference type="NCBI Taxonomy" id="283718"/>
    <lineage>
        <taxon>Bacteria</taxon>
        <taxon>Bacillati</taxon>
        <taxon>Actinomycetota</taxon>
        <taxon>Actinomycetes</taxon>
        <taxon>Mycobacteriales</taxon>
        <taxon>Gordoniaceae</taxon>
        <taxon>Gordonia</taxon>
    </lineage>
</organism>
<dbReference type="Pfam" id="PF00561">
    <property type="entry name" value="Abhydrolase_1"/>
    <property type="match status" value="1"/>
</dbReference>
<dbReference type="InterPro" id="IPR000073">
    <property type="entry name" value="AB_hydrolase_1"/>
</dbReference>
<dbReference type="GO" id="GO:0016787">
    <property type="term" value="F:hydrolase activity"/>
    <property type="evidence" value="ECO:0007669"/>
    <property type="project" value="UniProtKB-KW"/>
</dbReference>